<dbReference type="EMBL" id="KC292024">
    <property type="protein sequence ID" value="AGM11189.1"/>
    <property type="molecule type" value="Genomic_DNA"/>
</dbReference>
<dbReference type="KEGG" id="vg:16194293"/>
<sequence>MTETRRPLRFRFVLWVHRTLVRLGLLKGRKWERARREDDA</sequence>
<reference evidence="1 2" key="1">
    <citation type="submission" date="2012-12" db="EMBL/GenBank/DDBJ databases">
        <authorList>
            <person name="Sencilo A."/>
            <person name="Jacobs-Sera D."/>
            <person name="Russell D.A."/>
            <person name="Ko C."/>
            <person name="Atanasova N."/>
            <person name="Osterlund E."/>
            <person name="Oksanen H.M."/>
            <person name="Bamford D.H."/>
            <person name="Hatfull G.F."/>
            <person name="Roine E."/>
            <person name="Hendrix R.W."/>
        </authorList>
    </citation>
    <scope>NUCLEOTIDE SEQUENCE [LARGE SCALE GENOMIC DNA]</scope>
</reference>
<accession>R4T679</accession>
<dbReference type="Proteomes" id="UP000203112">
    <property type="component" value="Segment"/>
</dbReference>
<protein>
    <submittedName>
        <fullName evidence="1">Uncharacterized protein</fullName>
    </submittedName>
</protein>
<name>R4T679_9CAUD</name>
<organism evidence="1 2">
    <name type="scientific">Haloarcula hispanica tailed virus 2</name>
    <dbReference type="NCBI Taxonomy" id="1273751"/>
    <lineage>
        <taxon>Viruses</taxon>
        <taxon>Duplodnaviria</taxon>
        <taxon>Heunggongvirae</taxon>
        <taxon>Uroviricota</taxon>
        <taxon>Caudoviricetes</taxon>
        <taxon>Saparoviridae</taxon>
        <taxon>Halohivirus</taxon>
        <taxon>Halohivirus suolae</taxon>
        <taxon>Halohivirus HHTV2</taxon>
    </lineage>
</organism>
<gene>
    <name evidence="1" type="primary">24</name>
    <name evidence="1" type="ORF">HHTV2_24</name>
</gene>
<dbReference type="RefSeq" id="YP_008060333.1">
    <property type="nucleotide sequence ID" value="NC_021340.1"/>
</dbReference>
<dbReference type="GeneID" id="16194293"/>
<evidence type="ECO:0000313" key="1">
    <source>
        <dbReference type="EMBL" id="AGM11189.1"/>
    </source>
</evidence>
<keyword evidence="2" id="KW-1185">Reference proteome</keyword>
<evidence type="ECO:0000313" key="2">
    <source>
        <dbReference type="Proteomes" id="UP000203112"/>
    </source>
</evidence>
<proteinExistence type="predicted"/>